<proteinExistence type="predicted"/>
<dbReference type="GO" id="GO:0000271">
    <property type="term" value="P:polysaccharide biosynthetic process"/>
    <property type="evidence" value="ECO:0007669"/>
    <property type="project" value="TreeGrafter"/>
</dbReference>
<evidence type="ECO:0000313" key="3">
    <source>
        <dbReference type="EMBL" id="OWQ97012.1"/>
    </source>
</evidence>
<feature type="transmembrane region" description="Helical" evidence="1">
    <location>
        <begin position="273"/>
        <end position="290"/>
    </location>
</feature>
<feature type="transmembrane region" description="Helical" evidence="1">
    <location>
        <begin position="161"/>
        <end position="185"/>
    </location>
</feature>
<feature type="transmembrane region" description="Helical" evidence="1">
    <location>
        <begin position="192"/>
        <end position="210"/>
    </location>
</feature>
<dbReference type="GO" id="GO:0016020">
    <property type="term" value="C:membrane"/>
    <property type="evidence" value="ECO:0007669"/>
    <property type="project" value="TreeGrafter"/>
</dbReference>
<feature type="transmembrane region" description="Helical" evidence="1">
    <location>
        <begin position="337"/>
        <end position="354"/>
    </location>
</feature>
<keyword evidence="1" id="KW-1133">Transmembrane helix</keyword>
<feature type="transmembrane region" description="Helical" evidence="1">
    <location>
        <begin position="302"/>
        <end position="325"/>
    </location>
</feature>
<keyword evidence="3" id="KW-0808">Transferase</keyword>
<keyword evidence="1" id="KW-0812">Transmembrane</keyword>
<dbReference type="AlphaFoldDB" id="A0A246JWS6"/>
<reference evidence="3 4" key="1">
    <citation type="journal article" date="2010" name="Int. J. Syst. Evol. Microbiol.">
        <title>Sphingopyxis bauzanensis sp. nov., a psychrophilic bacterium isolated from soil.</title>
        <authorList>
            <person name="Zhang D.C."/>
            <person name="Liu H.C."/>
            <person name="Xin Y.H."/>
            <person name="Zhou Y.G."/>
            <person name="Schinner F."/>
            <person name="Margesin R."/>
        </authorList>
    </citation>
    <scope>NUCLEOTIDE SEQUENCE [LARGE SCALE GENOMIC DNA]</scope>
    <source>
        <strain evidence="3 4">DSM 22271</strain>
    </source>
</reference>
<keyword evidence="3" id="KW-0012">Acyltransferase</keyword>
<dbReference type="EMBL" id="NISK01000002">
    <property type="protein sequence ID" value="OWQ97012.1"/>
    <property type="molecule type" value="Genomic_DNA"/>
</dbReference>
<keyword evidence="1" id="KW-0472">Membrane</keyword>
<dbReference type="Proteomes" id="UP000197361">
    <property type="component" value="Unassembled WGS sequence"/>
</dbReference>
<keyword evidence="4" id="KW-1185">Reference proteome</keyword>
<dbReference type="InterPro" id="IPR050879">
    <property type="entry name" value="Acyltransferase_3"/>
</dbReference>
<feature type="transmembrane region" description="Helical" evidence="1">
    <location>
        <begin position="86"/>
        <end position="107"/>
    </location>
</feature>
<dbReference type="PANTHER" id="PTHR23028:SF53">
    <property type="entry name" value="ACYL_TRANSF_3 DOMAIN-CONTAINING PROTEIN"/>
    <property type="match status" value="1"/>
</dbReference>
<dbReference type="PANTHER" id="PTHR23028">
    <property type="entry name" value="ACETYLTRANSFERASE"/>
    <property type="match status" value="1"/>
</dbReference>
<evidence type="ECO:0000313" key="4">
    <source>
        <dbReference type="Proteomes" id="UP000197361"/>
    </source>
</evidence>
<dbReference type="Pfam" id="PF01757">
    <property type="entry name" value="Acyl_transf_3"/>
    <property type="match status" value="1"/>
</dbReference>
<feature type="transmembrane region" description="Helical" evidence="1">
    <location>
        <begin position="61"/>
        <end position="80"/>
    </location>
</feature>
<gene>
    <name evidence="3" type="ORF">CDQ92_07930</name>
</gene>
<evidence type="ECO:0000259" key="2">
    <source>
        <dbReference type="Pfam" id="PF01757"/>
    </source>
</evidence>
<accession>A0A246JWS6</accession>
<organism evidence="3 4">
    <name type="scientific">Sphingopyxis bauzanensis</name>
    <dbReference type="NCBI Taxonomy" id="651663"/>
    <lineage>
        <taxon>Bacteria</taxon>
        <taxon>Pseudomonadati</taxon>
        <taxon>Pseudomonadota</taxon>
        <taxon>Alphaproteobacteria</taxon>
        <taxon>Sphingomonadales</taxon>
        <taxon>Sphingomonadaceae</taxon>
        <taxon>Sphingopyxis</taxon>
    </lineage>
</organism>
<name>A0A246JWS6_9SPHN</name>
<sequence length="390" mass="42930">MDELAKIRGRKVAAPITPRWTEDKNRLASVDEDKRERLMQSSGGAGPAPLQHLPLLDGWRALSITLVLAGHLVPIGPSGWQLNEPTAATGMVMFFTLSGFLITRFLIEDGDIRRFLIRRLLRIVPLGWLGMLLAFVVAGGANTGEIFGNLLFVANLPPASLVAPGAHFWSLCLEVQFYLSVALLVAVGGKRALLIIPLASAAITCARFYWQEPISIVTWFRADEILAGATLALIYEGWFGERVRRMVARPSIFLLLPLLFASADVRIGYLPYLRPYICALMIGASLYNAPGWLRTLCEWRSVVYVAQTSYALYVFHGIFAGSWLGSGDTLVKYAKRPFLLAATFACAHLSTFHYERRWNSLGRRLAGRSARADVAAGLAQDAAMPKNPLA</sequence>
<dbReference type="GO" id="GO:0016747">
    <property type="term" value="F:acyltransferase activity, transferring groups other than amino-acyl groups"/>
    <property type="evidence" value="ECO:0007669"/>
    <property type="project" value="InterPro"/>
</dbReference>
<feature type="transmembrane region" description="Helical" evidence="1">
    <location>
        <begin position="119"/>
        <end position="141"/>
    </location>
</feature>
<evidence type="ECO:0000256" key="1">
    <source>
        <dbReference type="SAM" id="Phobius"/>
    </source>
</evidence>
<dbReference type="InterPro" id="IPR002656">
    <property type="entry name" value="Acyl_transf_3_dom"/>
</dbReference>
<feature type="domain" description="Acyltransferase 3" evidence="2">
    <location>
        <begin position="56"/>
        <end position="320"/>
    </location>
</feature>
<comment type="caution">
    <text evidence="3">The sequence shown here is derived from an EMBL/GenBank/DDBJ whole genome shotgun (WGS) entry which is preliminary data.</text>
</comment>
<protein>
    <submittedName>
        <fullName evidence="3">Acyltransferase</fullName>
    </submittedName>
</protein>